<evidence type="ECO:0000256" key="5">
    <source>
        <dbReference type="SAM" id="MobiDB-lite"/>
    </source>
</evidence>
<proteinExistence type="predicted"/>
<keyword evidence="4 6" id="KW-0472">Membrane</keyword>
<dbReference type="GO" id="GO:0016020">
    <property type="term" value="C:membrane"/>
    <property type="evidence" value="ECO:0007669"/>
    <property type="project" value="UniProtKB-SubCell"/>
</dbReference>
<dbReference type="RefSeq" id="WP_146440164.1">
    <property type="nucleotide sequence ID" value="NZ_SJPL01000001.1"/>
</dbReference>
<feature type="transmembrane region" description="Helical" evidence="6">
    <location>
        <begin position="129"/>
        <end position="152"/>
    </location>
</feature>
<name>A0A5C5Y9Q2_9PLAN</name>
<keyword evidence="2 6" id="KW-0812">Transmembrane</keyword>
<evidence type="ECO:0000256" key="4">
    <source>
        <dbReference type="ARBA" id="ARBA00023136"/>
    </source>
</evidence>
<dbReference type="Proteomes" id="UP000317238">
    <property type="component" value="Unassembled WGS sequence"/>
</dbReference>
<keyword evidence="3 6" id="KW-1133">Transmembrane helix</keyword>
<dbReference type="EMBL" id="SJPL01000001">
    <property type="protein sequence ID" value="TWT72100.1"/>
    <property type="molecule type" value="Genomic_DNA"/>
</dbReference>
<protein>
    <submittedName>
        <fullName evidence="8">Yip1 domain protein</fullName>
    </submittedName>
</protein>
<evidence type="ECO:0000259" key="7">
    <source>
        <dbReference type="Pfam" id="PF04893"/>
    </source>
</evidence>
<evidence type="ECO:0000256" key="3">
    <source>
        <dbReference type="ARBA" id="ARBA00022989"/>
    </source>
</evidence>
<feature type="compositionally biased region" description="Polar residues" evidence="5">
    <location>
        <begin position="10"/>
        <end position="23"/>
    </location>
</feature>
<evidence type="ECO:0000313" key="9">
    <source>
        <dbReference type="Proteomes" id="UP000317238"/>
    </source>
</evidence>
<reference evidence="8 9" key="1">
    <citation type="submission" date="2019-02" db="EMBL/GenBank/DDBJ databases">
        <title>Deep-cultivation of Planctomycetes and their phenomic and genomic characterization uncovers novel biology.</title>
        <authorList>
            <person name="Wiegand S."/>
            <person name="Jogler M."/>
            <person name="Boedeker C."/>
            <person name="Pinto D."/>
            <person name="Vollmers J."/>
            <person name="Rivas-Marin E."/>
            <person name="Kohn T."/>
            <person name="Peeters S.H."/>
            <person name="Heuer A."/>
            <person name="Rast P."/>
            <person name="Oberbeckmann S."/>
            <person name="Bunk B."/>
            <person name="Jeske O."/>
            <person name="Meyerdierks A."/>
            <person name="Storesund J.E."/>
            <person name="Kallscheuer N."/>
            <person name="Luecker S."/>
            <person name="Lage O.M."/>
            <person name="Pohl T."/>
            <person name="Merkel B.J."/>
            <person name="Hornburger P."/>
            <person name="Mueller R.-W."/>
            <person name="Bruemmer F."/>
            <person name="Labrenz M."/>
            <person name="Spormann A.M."/>
            <person name="Op Den Camp H."/>
            <person name="Overmann J."/>
            <person name="Amann R."/>
            <person name="Jetten M.S.M."/>
            <person name="Mascher T."/>
            <person name="Medema M.H."/>
            <person name="Devos D.P."/>
            <person name="Kaster A.-K."/>
            <person name="Ovreas L."/>
            <person name="Rohde M."/>
            <person name="Galperin M.Y."/>
            <person name="Jogler C."/>
        </authorList>
    </citation>
    <scope>NUCLEOTIDE SEQUENCE [LARGE SCALE GENOMIC DNA]</scope>
    <source>
        <strain evidence="8 9">Pan14r</strain>
    </source>
</reference>
<comment type="subcellular location">
    <subcellularLocation>
        <location evidence="1">Membrane</location>
        <topology evidence="1">Multi-pass membrane protein</topology>
    </subcellularLocation>
</comment>
<dbReference type="AlphaFoldDB" id="A0A5C5Y9Q2"/>
<feature type="transmembrane region" description="Helical" evidence="6">
    <location>
        <begin position="87"/>
        <end position="108"/>
    </location>
</feature>
<sequence>MRSDDPASNPYATPSPLSVESGENVSFVGTDDDLRPFRTIWTSPRRTVRQIVSINPKLHVVLLACLAGVGETLDRASTRNAGDDLPLAAILGIAILIGPLAGLFSLWIGSHLVRFSGSWIGGVASREHINTAIAWASVPSIAALPLWIPQIVLFGSDLFTQETPGLEAQPMLLIPFLAFALVELVLGVWAFVLLCNTIAEVQGFRSAWRGFGNLILAGAVVVVPLLGLVLVVAMLSNA</sequence>
<gene>
    <name evidence="8" type="ORF">Pan14r_44170</name>
</gene>
<evidence type="ECO:0000313" key="8">
    <source>
        <dbReference type="EMBL" id="TWT72100.1"/>
    </source>
</evidence>
<dbReference type="Pfam" id="PF04893">
    <property type="entry name" value="Yip1"/>
    <property type="match status" value="1"/>
</dbReference>
<evidence type="ECO:0000256" key="2">
    <source>
        <dbReference type="ARBA" id="ARBA00022692"/>
    </source>
</evidence>
<feature type="domain" description="Yip1" evidence="7">
    <location>
        <begin position="40"/>
        <end position="226"/>
    </location>
</feature>
<dbReference type="InterPro" id="IPR006977">
    <property type="entry name" value="Yip1_dom"/>
</dbReference>
<evidence type="ECO:0000256" key="1">
    <source>
        <dbReference type="ARBA" id="ARBA00004141"/>
    </source>
</evidence>
<dbReference type="OrthoDB" id="2987623at2"/>
<feature type="transmembrane region" description="Helical" evidence="6">
    <location>
        <begin position="211"/>
        <end position="235"/>
    </location>
</feature>
<accession>A0A5C5Y9Q2</accession>
<feature type="region of interest" description="Disordered" evidence="5">
    <location>
        <begin position="1"/>
        <end position="23"/>
    </location>
</feature>
<organism evidence="8 9">
    <name type="scientific">Crateriforma conspicua</name>
    <dbReference type="NCBI Taxonomy" id="2527996"/>
    <lineage>
        <taxon>Bacteria</taxon>
        <taxon>Pseudomonadati</taxon>
        <taxon>Planctomycetota</taxon>
        <taxon>Planctomycetia</taxon>
        <taxon>Planctomycetales</taxon>
        <taxon>Planctomycetaceae</taxon>
        <taxon>Crateriforma</taxon>
    </lineage>
</organism>
<feature type="transmembrane region" description="Helical" evidence="6">
    <location>
        <begin position="172"/>
        <end position="199"/>
    </location>
</feature>
<keyword evidence="9" id="KW-1185">Reference proteome</keyword>
<comment type="caution">
    <text evidence="8">The sequence shown here is derived from an EMBL/GenBank/DDBJ whole genome shotgun (WGS) entry which is preliminary data.</text>
</comment>
<evidence type="ECO:0000256" key="6">
    <source>
        <dbReference type="SAM" id="Phobius"/>
    </source>
</evidence>